<accession>A0ABX1PEB9</accession>
<comment type="caution">
    <text evidence="2">The sequence shown here is derived from an EMBL/GenBank/DDBJ whole genome shotgun (WGS) entry which is preliminary data.</text>
</comment>
<dbReference type="Gene3D" id="3.40.50.11530">
    <property type="match status" value="1"/>
</dbReference>
<dbReference type="Proteomes" id="UP000718564">
    <property type="component" value="Unassembled WGS sequence"/>
</dbReference>
<evidence type="ECO:0000313" key="2">
    <source>
        <dbReference type="EMBL" id="NMG21830.1"/>
    </source>
</evidence>
<evidence type="ECO:0000313" key="3">
    <source>
        <dbReference type="Proteomes" id="UP000718564"/>
    </source>
</evidence>
<dbReference type="PROSITE" id="PS51534">
    <property type="entry name" value="SEFIR"/>
    <property type="match status" value="1"/>
</dbReference>
<name>A0ABX1PEB9_9CYAN</name>
<reference evidence="2 3" key="1">
    <citation type="submission" date="2018-06" db="EMBL/GenBank/DDBJ databases">
        <title>Comparative genomics of Brasilonema spp. strains.</title>
        <authorList>
            <person name="Alvarenga D.O."/>
            <person name="Fiore M.F."/>
            <person name="Varani A.M."/>
        </authorList>
    </citation>
    <scope>NUCLEOTIDE SEQUENCE [LARGE SCALE GENOMIC DNA]</scope>
    <source>
        <strain evidence="2 3">SPC951</strain>
    </source>
</reference>
<dbReference type="InterPro" id="IPR013568">
    <property type="entry name" value="SEFIR_dom"/>
</dbReference>
<keyword evidence="3" id="KW-1185">Reference proteome</keyword>
<sequence length="116" mass="13644">MHFLVKSLLKSIQMNSIPISPKVIISYSHDSREHKDRVLQLADQLREDGIDCNIHQYYESDPPPQGWPRWANDEIDAANFVLIVCTELYNRRFRSHENKTMAKPFKWTYKGKVLAI</sequence>
<dbReference type="Pfam" id="PF08357">
    <property type="entry name" value="SEFIR"/>
    <property type="match status" value="1"/>
</dbReference>
<organism evidence="2 3">
    <name type="scientific">Brasilonema bromeliae SPC951</name>
    <dbReference type="NCBI Taxonomy" id="385972"/>
    <lineage>
        <taxon>Bacteria</taxon>
        <taxon>Bacillati</taxon>
        <taxon>Cyanobacteriota</taxon>
        <taxon>Cyanophyceae</taxon>
        <taxon>Nostocales</taxon>
        <taxon>Scytonemataceae</taxon>
        <taxon>Brasilonema</taxon>
        <taxon>Bromeliae group (in: Brasilonema)</taxon>
    </lineage>
</organism>
<dbReference type="EMBL" id="QMEB01000197">
    <property type="protein sequence ID" value="NMG21830.1"/>
    <property type="molecule type" value="Genomic_DNA"/>
</dbReference>
<gene>
    <name evidence="2" type="ORF">DP116_21215</name>
</gene>
<feature type="domain" description="SEFIR" evidence="1">
    <location>
        <begin position="20"/>
        <end position="116"/>
    </location>
</feature>
<proteinExistence type="predicted"/>
<evidence type="ECO:0000259" key="1">
    <source>
        <dbReference type="PROSITE" id="PS51534"/>
    </source>
</evidence>
<protein>
    <recommendedName>
        <fullName evidence="1">SEFIR domain-containing protein</fullName>
    </recommendedName>
</protein>